<evidence type="ECO:0000256" key="1">
    <source>
        <dbReference type="SAM" id="MobiDB-lite"/>
    </source>
</evidence>
<dbReference type="AlphaFoldDB" id="A0A2P5Y2M1"/>
<protein>
    <submittedName>
        <fullName evidence="2">Uncharacterized protein</fullName>
    </submittedName>
</protein>
<proteinExistence type="predicted"/>
<organism evidence="2 3">
    <name type="scientific">Gossypium barbadense</name>
    <name type="common">Sea Island cotton</name>
    <name type="synonym">Hibiscus barbadensis</name>
    <dbReference type="NCBI Taxonomy" id="3634"/>
    <lineage>
        <taxon>Eukaryota</taxon>
        <taxon>Viridiplantae</taxon>
        <taxon>Streptophyta</taxon>
        <taxon>Embryophyta</taxon>
        <taxon>Tracheophyta</taxon>
        <taxon>Spermatophyta</taxon>
        <taxon>Magnoliopsida</taxon>
        <taxon>eudicotyledons</taxon>
        <taxon>Gunneridae</taxon>
        <taxon>Pentapetalae</taxon>
        <taxon>rosids</taxon>
        <taxon>malvids</taxon>
        <taxon>Malvales</taxon>
        <taxon>Malvaceae</taxon>
        <taxon>Malvoideae</taxon>
        <taxon>Gossypium</taxon>
    </lineage>
</organism>
<feature type="compositionally biased region" description="Polar residues" evidence="1">
    <location>
        <begin position="111"/>
        <end position="124"/>
    </location>
</feature>
<dbReference type="OrthoDB" id="10472447at2759"/>
<evidence type="ECO:0000313" key="2">
    <source>
        <dbReference type="EMBL" id="PPS09786.1"/>
    </source>
</evidence>
<gene>
    <name evidence="2" type="ORF">GOBAR_AA10882</name>
</gene>
<name>A0A2P5Y2M1_GOSBA</name>
<feature type="region of interest" description="Disordered" evidence="1">
    <location>
        <begin position="88"/>
        <end position="124"/>
    </location>
</feature>
<dbReference type="Proteomes" id="UP000239757">
    <property type="component" value="Unassembled WGS sequence"/>
</dbReference>
<accession>A0A2P5Y2M1</accession>
<evidence type="ECO:0000313" key="3">
    <source>
        <dbReference type="Proteomes" id="UP000239757"/>
    </source>
</evidence>
<reference evidence="2 3" key="1">
    <citation type="submission" date="2015-01" db="EMBL/GenBank/DDBJ databases">
        <title>Genome of allotetraploid Gossypium barbadense reveals genomic plasticity and fiber elongation in cotton evolution.</title>
        <authorList>
            <person name="Chen X."/>
            <person name="Liu X."/>
            <person name="Zhao B."/>
            <person name="Zheng H."/>
            <person name="Hu Y."/>
            <person name="Lu G."/>
            <person name="Yang C."/>
            <person name="Chen J."/>
            <person name="Shan C."/>
            <person name="Zhang L."/>
            <person name="Zhou Y."/>
            <person name="Wang L."/>
            <person name="Guo W."/>
            <person name="Bai Y."/>
            <person name="Ruan J."/>
            <person name="Shangguan X."/>
            <person name="Mao Y."/>
            <person name="Jiang J."/>
            <person name="Zhu Y."/>
            <person name="Lei J."/>
            <person name="Kang H."/>
            <person name="Chen S."/>
            <person name="He X."/>
            <person name="Wang R."/>
            <person name="Wang Y."/>
            <person name="Chen J."/>
            <person name="Wang L."/>
            <person name="Yu S."/>
            <person name="Wang B."/>
            <person name="Wei J."/>
            <person name="Song S."/>
            <person name="Lu X."/>
            <person name="Gao Z."/>
            <person name="Gu W."/>
            <person name="Deng X."/>
            <person name="Ma D."/>
            <person name="Wang S."/>
            <person name="Liang W."/>
            <person name="Fang L."/>
            <person name="Cai C."/>
            <person name="Zhu X."/>
            <person name="Zhou B."/>
            <person name="Zhang Y."/>
            <person name="Chen Z."/>
            <person name="Xu S."/>
            <person name="Zhu R."/>
            <person name="Wang S."/>
            <person name="Zhang T."/>
            <person name="Zhao G."/>
        </authorList>
    </citation>
    <scope>NUCLEOTIDE SEQUENCE [LARGE SCALE GENOMIC DNA]</scope>
    <source>
        <strain evidence="3">cv. Xinhai21</strain>
        <tissue evidence="2">Leaf</tissue>
    </source>
</reference>
<sequence>MADPNSEDQPLNTLGQWVNAFCDESQSSSYHLDISGSSSYHLDIDGLISYYSDIGGSSLFHPERPTISFDMFGNNMYSTLPQAMFDPAVDPPDVYSTPQRPPCQRRPVNRYTPNNDNTPGSFQF</sequence>
<dbReference type="EMBL" id="KZ663823">
    <property type="protein sequence ID" value="PPS09786.1"/>
    <property type="molecule type" value="Genomic_DNA"/>
</dbReference>